<dbReference type="Proteomes" id="UP000277256">
    <property type="component" value="Unassembled WGS sequence"/>
</dbReference>
<keyword evidence="5" id="KW-0049">Antioxidant</keyword>
<name>A0A426UX14_9ACTN</name>
<gene>
    <name evidence="15" type="ORF">EIW28_10330</name>
</gene>
<comment type="caution">
    <text evidence="15">The sequence shown here is derived from an EMBL/GenBank/DDBJ whole genome shotgun (WGS) entry which is preliminary data.</text>
</comment>
<evidence type="ECO:0000256" key="9">
    <source>
        <dbReference type="ARBA" id="ARBA00032824"/>
    </source>
</evidence>
<dbReference type="GO" id="GO:0034599">
    <property type="term" value="P:cellular response to oxidative stress"/>
    <property type="evidence" value="ECO:0007669"/>
    <property type="project" value="TreeGrafter"/>
</dbReference>
<comment type="subunit">
    <text evidence="2">Monomer.</text>
</comment>
<feature type="active site" description="Cysteine sulfenic acid (-SOH) intermediate; for peroxidase activity" evidence="13">
    <location>
        <position position="47"/>
    </location>
</feature>
<evidence type="ECO:0000256" key="3">
    <source>
        <dbReference type="ARBA" id="ARBA00013017"/>
    </source>
</evidence>
<dbReference type="SUPFAM" id="SSF52833">
    <property type="entry name" value="Thioredoxin-like"/>
    <property type="match status" value="1"/>
</dbReference>
<evidence type="ECO:0000256" key="13">
    <source>
        <dbReference type="PIRSR" id="PIRSR000239-1"/>
    </source>
</evidence>
<dbReference type="InterPro" id="IPR050924">
    <property type="entry name" value="Peroxiredoxin_BCP/PrxQ"/>
</dbReference>
<keyword evidence="4" id="KW-0575">Peroxidase</keyword>
<protein>
    <recommendedName>
        <fullName evidence="3">thioredoxin-dependent peroxiredoxin</fullName>
        <ecNumber evidence="3">1.11.1.24</ecNumber>
    </recommendedName>
    <alternativeName>
        <fullName evidence="11">Bacterioferritin comigratory protein</fullName>
    </alternativeName>
    <alternativeName>
        <fullName evidence="9">Thioredoxin peroxidase</fullName>
    </alternativeName>
</protein>
<keyword evidence="6" id="KW-0560">Oxidoreductase</keyword>
<dbReference type="OrthoDB" id="9812811at2"/>
<feature type="domain" description="Thioredoxin" evidence="14">
    <location>
        <begin position="4"/>
        <end position="152"/>
    </location>
</feature>
<keyword evidence="16" id="KW-1185">Reference proteome</keyword>
<dbReference type="PANTHER" id="PTHR42801:SF8">
    <property type="entry name" value="PEROXIREDOXIN RV1608C-RELATED"/>
    <property type="match status" value="1"/>
</dbReference>
<evidence type="ECO:0000256" key="1">
    <source>
        <dbReference type="ARBA" id="ARBA00003330"/>
    </source>
</evidence>
<dbReference type="CDD" id="cd03017">
    <property type="entry name" value="PRX_BCP"/>
    <property type="match status" value="1"/>
</dbReference>
<comment type="catalytic activity">
    <reaction evidence="12">
        <text>a hydroperoxide + [thioredoxin]-dithiol = an alcohol + [thioredoxin]-disulfide + H2O</text>
        <dbReference type="Rhea" id="RHEA:62620"/>
        <dbReference type="Rhea" id="RHEA-COMP:10698"/>
        <dbReference type="Rhea" id="RHEA-COMP:10700"/>
        <dbReference type="ChEBI" id="CHEBI:15377"/>
        <dbReference type="ChEBI" id="CHEBI:29950"/>
        <dbReference type="ChEBI" id="CHEBI:30879"/>
        <dbReference type="ChEBI" id="CHEBI:35924"/>
        <dbReference type="ChEBI" id="CHEBI:50058"/>
        <dbReference type="EC" id="1.11.1.24"/>
    </reaction>
</comment>
<evidence type="ECO:0000256" key="8">
    <source>
        <dbReference type="ARBA" id="ARBA00023284"/>
    </source>
</evidence>
<dbReference type="PROSITE" id="PS51352">
    <property type="entry name" value="THIOREDOXIN_2"/>
    <property type="match status" value="1"/>
</dbReference>
<dbReference type="AlphaFoldDB" id="A0A426UX14"/>
<dbReference type="GO" id="GO:0008379">
    <property type="term" value="F:thioredoxin peroxidase activity"/>
    <property type="evidence" value="ECO:0007669"/>
    <property type="project" value="TreeGrafter"/>
</dbReference>
<evidence type="ECO:0000256" key="10">
    <source>
        <dbReference type="ARBA" id="ARBA00038489"/>
    </source>
</evidence>
<evidence type="ECO:0000256" key="4">
    <source>
        <dbReference type="ARBA" id="ARBA00022559"/>
    </source>
</evidence>
<dbReference type="InterPro" id="IPR036249">
    <property type="entry name" value="Thioredoxin-like_sf"/>
</dbReference>
<dbReference type="EC" id="1.11.1.24" evidence="3"/>
<dbReference type="Gene3D" id="3.40.30.10">
    <property type="entry name" value="Glutaredoxin"/>
    <property type="match status" value="1"/>
</dbReference>
<dbReference type="PANTHER" id="PTHR42801">
    <property type="entry name" value="THIOREDOXIN-DEPENDENT PEROXIDE REDUCTASE"/>
    <property type="match status" value="1"/>
</dbReference>
<dbReference type="GO" id="GO:0045454">
    <property type="term" value="P:cell redox homeostasis"/>
    <property type="evidence" value="ECO:0007669"/>
    <property type="project" value="TreeGrafter"/>
</dbReference>
<dbReference type="PIRSF" id="PIRSF000239">
    <property type="entry name" value="AHPC"/>
    <property type="match status" value="1"/>
</dbReference>
<dbReference type="GO" id="GO:0005737">
    <property type="term" value="C:cytoplasm"/>
    <property type="evidence" value="ECO:0007669"/>
    <property type="project" value="TreeGrafter"/>
</dbReference>
<evidence type="ECO:0000256" key="11">
    <source>
        <dbReference type="ARBA" id="ARBA00041373"/>
    </source>
</evidence>
<organism evidence="15 16">
    <name type="scientific">Glycomyces terrestris</name>
    <dbReference type="NCBI Taxonomy" id="2493553"/>
    <lineage>
        <taxon>Bacteria</taxon>
        <taxon>Bacillati</taxon>
        <taxon>Actinomycetota</taxon>
        <taxon>Actinomycetes</taxon>
        <taxon>Glycomycetales</taxon>
        <taxon>Glycomycetaceae</taxon>
        <taxon>Glycomyces</taxon>
    </lineage>
</organism>
<sequence length="152" mass="16184">MGSMDIGDTAPAFTLLDETGRPRSLDDLVADGPVVLFFYPLAMSAGCTAEACHFRDLAAEFKALGATPVGISHDAVDRQAEFAAKHSLGYPLLSDPDGAVAERFGVRRRIAVIATKRKSFVIGAGREVIGVVKSELNMNAHADKALEILRAK</sequence>
<evidence type="ECO:0000256" key="6">
    <source>
        <dbReference type="ARBA" id="ARBA00023002"/>
    </source>
</evidence>
<accession>A0A426UX14</accession>
<dbReference type="Pfam" id="PF00578">
    <property type="entry name" value="AhpC-TSA"/>
    <property type="match status" value="1"/>
</dbReference>
<evidence type="ECO:0000259" key="14">
    <source>
        <dbReference type="PROSITE" id="PS51352"/>
    </source>
</evidence>
<reference evidence="15 16" key="1">
    <citation type="submission" date="2018-12" db="EMBL/GenBank/DDBJ databases">
        <title>Glycomyces sp. YIM 121974 draft genome.</title>
        <authorList>
            <person name="Li Q."/>
        </authorList>
    </citation>
    <scope>NUCLEOTIDE SEQUENCE [LARGE SCALE GENOMIC DNA]</scope>
    <source>
        <strain evidence="15 16">YIM 121974</strain>
    </source>
</reference>
<dbReference type="InterPro" id="IPR013766">
    <property type="entry name" value="Thioredoxin_domain"/>
</dbReference>
<dbReference type="InterPro" id="IPR000866">
    <property type="entry name" value="AhpC/TSA"/>
</dbReference>
<evidence type="ECO:0000256" key="7">
    <source>
        <dbReference type="ARBA" id="ARBA00023157"/>
    </source>
</evidence>
<dbReference type="InterPro" id="IPR024706">
    <property type="entry name" value="Peroxiredoxin_AhpC-typ"/>
</dbReference>
<evidence type="ECO:0000256" key="5">
    <source>
        <dbReference type="ARBA" id="ARBA00022862"/>
    </source>
</evidence>
<evidence type="ECO:0000313" key="16">
    <source>
        <dbReference type="Proteomes" id="UP000277256"/>
    </source>
</evidence>
<evidence type="ECO:0000313" key="15">
    <source>
        <dbReference type="EMBL" id="RRR99137.1"/>
    </source>
</evidence>
<keyword evidence="8" id="KW-0676">Redox-active center</keyword>
<comment type="similarity">
    <text evidence="10">Belongs to the peroxiredoxin family. BCP/PrxQ subfamily.</text>
</comment>
<evidence type="ECO:0000256" key="2">
    <source>
        <dbReference type="ARBA" id="ARBA00011245"/>
    </source>
</evidence>
<keyword evidence="7" id="KW-1015">Disulfide bond</keyword>
<proteinExistence type="inferred from homology"/>
<comment type="function">
    <text evidence="1">Thiol-specific peroxidase that catalyzes the reduction of hydrogen peroxide and organic hydroperoxides to water and alcohols, respectively. Plays a role in cell protection against oxidative stress by detoxifying peroxides and as sensor of hydrogen peroxide-mediated signaling events.</text>
</comment>
<dbReference type="EMBL" id="RSEB01000003">
    <property type="protein sequence ID" value="RRR99137.1"/>
    <property type="molecule type" value="Genomic_DNA"/>
</dbReference>
<evidence type="ECO:0000256" key="12">
    <source>
        <dbReference type="ARBA" id="ARBA00049091"/>
    </source>
</evidence>
<dbReference type="FunFam" id="3.40.30.10:FF:000267">
    <property type="entry name" value="Peroxidoxin bcpB"/>
    <property type="match status" value="1"/>
</dbReference>